<evidence type="ECO:0000256" key="2">
    <source>
        <dbReference type="ARBA" id="ARBA00023125"/>
    </source>
</evidence>
<comment type="caution">
    <text evidence="5">The sequence shown here is derived from an EMBL/GenBank/DDBJ whole genome shotgun (WGS) entry which is preliminary data.</text>
</comment>
<keyword evidence="1" id="KW-0805">Transcription regulation</keyword>
<dbReference type="SUPFAM" id="SSF46785">
    <property type="entry name" value="Winged helix' DNA-binding domain"/>
    <property type="match status" value="1"/>
</dbReference>
<organism evidence="5 6">
    <name type="scientific">Fibrivirga algicola</name>
    <dbReference type="NCBI Taxonomy" id="2950420"/>
    <lineage>
        <taxon>Bacteria</taxon>
        <taxon>Pseudomonadati</taxon>
        <taxon>Bacteroidota</taxon>
        <taxon>Cytophagia</taxon>
        <taxon>Cytophagales</taxon>
        <taxon>Spirosomataceae</taxon>
        <taxon>Fibrivirga</taxon>
    </lineage>
</organism>
<dbReference type="RefSeq" id="WP_085412384.1">
    <property type="nucleotide sequence ID" value="NZ_WAEL01000002.1"/>
</dbReference>
<dbReference type="PANTHER" id="PTHR42756:SF1">
    <property type="entry name" value="TRANSCRIPTIONAL REPRESSOR OF EMRAB OPERON"/>
    <property type="match status" value="1"/>
</dbReference>
<name>A0ABX0QBK4_9BACT</name>
<dbReference type="PANTHER" id="PTHR42756">
    <property type="entry name" value="TRANSCRIPTIONAL REGULATOR, MARR"/>
    <property type="match status" value="1"/>
</dbReference>
<keyword evidence="3" id="KW-0804">Transcription</keyword>
<reference evidence="5" key="1">
    <citation type="submission" date="2024-05" db="EMBL/GenBank/DDBJ databases">
        <authorList>
            <person name="Jung D.-H."/>
        </authorList>
    </citation>
    <scope>NUCLEOTIDE SEQUENCE</scope>
    <source>
        <strain evidence="5">JA-25</strain>
    </source>
</reference>
<dbReference type="PROSITE" id="PS50995">
    <property type="entry name" value="HTH_MARR_2"/>
    <property type="match status" value="1"/>
</dbReference>
<dbReference type="EMBL" id="WAEL01000002">
    <property type="protein sequence ID" value="NID09730.1"/>
    <property type="molecule type" value="Genomic_DNA"/>
</dbReference>
<feature type="domain" description="HTH marR-type" evidence="4">
    <location>
        <begin position="19"/>
        <end position="153"/>
    </location>
</feature>
<keyword evidence="2" id="KW-0238">DNA-binding</keyword>
<keyword evidence="6" id="KW-1185">Reference proteome</keyword>
<dbReference type="InterPro" id="IPR000835">
    <property type="entry name" value="HTH_MarR-typ"/>
</dbReference>
<dbReference type="SMART" id="SM00347">
    <property type="entry name" value="HTH_MARR"/>
    <property type="match status" value="1"/>
</dbReference>
<evidence type="ECO:0000256" key="3">
    <source>
        <dbReference type="ARBA" id="ARBA00023163"/>
    </source>
</evidence>
<sequence length="160" mass="18713">MKSVDSKTFTFELFREIRGRSMGRLAWRLKRYLDEFMEPRLHQRGFTDFKLSYLRLIANIEENGITNNELARKADVTKQMMSKVVSLLEDKGYIYTRKDETDSRASRIFLNERGFALLVGVHECMEEAHEHFRSIIGKERLNNMIDDLKDLVNGLDGGDC</sequence>
<gene>
    <name evidence="5" type="ORF">F7231_06065</name>
</gene>
<dbReference type="Proteomes" id="UP000606008">
    <property type="component" value="Unassembled WGS sequence"/>
</dbReference>
<dbReference type="InterPro" id="IPR036388">
    <property type="entry name" value="WH-like_DNA-bd_sf"/>
</dbReference>
<proteinExistence type="predicted"/>
<evidence type="ECO:0000313" key="5">
    <source>
        <dbReference type="EMBL" id="NID09730.1"/>
    </source>
</evidence>
<dbReference type="Pfam" id="PF12802">
    <property type="entry name" value="MarR_2"/>
    <property type="match status" value="1"/>
</dbReference>
<dbReference type="Gene3D" id="1.10.10.10">
    <property type="entry name" value="Winged helix-like DNA-binding domain superfamily/Winged helix DNA-binding domain"/>
    <property type="match status" value="1"/>
</dbReference>
<evidence type="ECO:0000313" key="6">
    <source>
        <dbReference type="Proteomes" id="UP000606008"/>
    </source>
</evidence>
<accession>A0ABX0QBK4</accession>
<evidence type="ECO:0000259" key="4">
    <source>
        <dbReference type="PROSITE" id="PS50995"/>
    </source>
</evidence>
<dbReference type="InterPro" id="IPR036390">
    <property type="entry name" value="WH_DNA-bd_sf"/>
</dbReference>
<evidence type="ECO:0000256" key="1">
    <source>
        <dbReference type="ARBA" id="ARBA00023015"/>
    </source>
</evidence>
<protein>
    <submittedName>
        <fullName evidence="5">MarR family transcriptional regulator</fullName>
    </submittedName>
</protein>